<organism evidence="3">
    <name type="scientific">Harpegnathos saltator</name>
    <name type="common">Jerdon's jumping ant</name>
    <dbReference type="NCBI Taxonomy" id="610380"/>
    <lineage>
        <taxon>Eukaryota</taxon>
        <taxon>Metazoa</taxon>
        <taxon>Ecdysozoa</taxon>
        <taxon>Arthropoda</taxon>
        <taxon>Hexapoda</taxon>
        <taxon>Insecta</taxon>
        <taxon>Pterygota</taxon>
        <taxon>Neoptera</taxon>
        <taxon>Endopterygota</taxon>
        <taxon>Hymenoptera</taxon>
        <taxon>Apocrita</taxon>
        <taxon>Aculeata</taxon>
        <taxon>Formicoidea</taxon>
        <taxon>Formicidae</taxon>
        <taxon>Ponerinae</taxon>
        <taxon>Ponerini</taxon>
        <taxon>Harpegnathos</taxon>
    </lineage>
</organism>
<evidence type="ECO:0000313" key="2">
    <source>
        <dbReference type="EMBL" id="EFN85519.1"/>
    </source>
</evidence>
<gene>
    <name evidence="2" type="ORF">EAI_09171</name>
</gene>
<keyword evidence="3" id="KW-1185">Reference proteome</keyword>
<dbReference type="AlphaFoldDB" id="E2BFJ7"/>
<keyword evidence="1" id="KW-0812">Transmembrane</keyword>
<feature type="transmembrane region" description="Helical" evidence="1">
    <location>
        <begin position="90"/>
        <end position="111"/>
    </location>
</feature>
<dbReference type="Proteomes" id="UP000008237">
    <property type="component" value="Unassembled WGS sequence"/>
</dbReference>
<proteinExistence type="predicted"/>
<keyword evidence="1" id="KW-1133">Transmembrane helix</keyword>
<accession>E2BFJ7</accession>
<dbReference type="InParanoid" id="E2BFJ7"/>
<evidence type="ECO:0000256" key="1">
    <source>
        <dbReference type="SAM" id="Phobius"/>
    </source>
</evidence>
<name>E2BFJ7_HARSA</name>
<evidence type="ECO:0000313" key="3">
    <source>
        <dbReference type="Proteomes" id="UP000008237"/>
    </source>
</evidence>
<reference evidence="2 3" key="1">
    <citation type="journal article" date="2010" name="Science">
        <title>Genomic comparison of the ants Camponotus floridanus and Harpegnathos saltator.</title>
        <authorList>
            <person name="Bonasio R."/>
            <person name="Zhang G."/>
            <person name="Ye C."/>
            <person name="Mutti N.S."/>
            <person name="Fang X."/>
            <person name="Qin N."/>
            <person name="Donahue G."/>
            <person name="Yang P."/>
            <person name="Li Q."/>
            <person name="Li C."/>
            <person name="Zhang P."/>
            <person name="Huang Z."/>
            <person name="Berger S.L."/>
            <person name="Reinberg D."/>
            <person name="Wang J."/>
            <person name="Liebig J."/>
        </authorList>
    </citation>
    <scope>NUCLEOTIDE SEQUENCE [LARGE SCALE GENOMIC DNA]</scope>
    <source>
        <strain evidence="2 3">R22 G/1</strain>
    </source>
</reference>
<feature type="transmembrane region" description="Helical" evidence="1">
    <location>
        <begin position="52"/>
        <end position="70"/>
    </location>
</feature>
<dbReference type="OMA" id="EERIYYS"/>
<protein>
    <submittedName>
        <fullName evidence="2">Uncharacterized protein</fullName>
    </submittedName>
</protein>
<keyword evidence="1" id="KW-0472">Membrane</keyword>
<feature type="transmembrane region" description="Helical" evidence="1">
    <location>
        <begin position="140"/>
        <end position="158"/>
    </location>
</feature>
<dbReference type="EMBL" id="GL448037">
    <property type="protein sequence ID" value="EFN85519.1"/>
    <property type="molecule type" value="Genomic_DNA"/>
</dbReference>
<dbReference type="OrthoDB" id="8185860at2759"/>
<sequence length="212" mass="24738">MYRSKRSTICAKTKSGKDYTTDVGHIEDLFVHLERIFSIGGIWPFERTYVRFAIYILYFMLYLVMAYANFCEVFGDLELMVMNLVETMAYTTTFTMVCMIRCSGLLKRIIVVMRQDMMEQKFEDPEEERIYYSYNYTSKIFLYGSIVGMFVTVMLLYFRPLMSFSADDQGIQAGNISFVSVPQKKDQCPLIHCLCLPKFYNRLGQPKSPCGD</sequence>